<protein>
    <submittedName>
        <fullName evidence="1">Uncharacterized protein</fullName>
    </submittedName>
</protein>
<dbReference type="Proteomes" id="UP000309340">
    <property type="component" value="Unassembled WGS sequence"/>
</dbReference>
<sequence length="179" mass="20213">MAVPPTATIKDMSGVYVLNKSLSDSSQVLLKMQGVGFIVRQAVQYSTITVTIKHYTDEDGKVHLDQKQVSTGGISNEDLRVLDWSWNENKNRIWGKVKGRNRVTKVSELDDEFLKEGWSEDCIEDGVIETVSESVTSGWVATQIFGFADVDGLRKQVRRVVGRKGDQVEQMRQVYDWKA</sequence>
<keyword evidence="2" id="KW-1185">Reference proteome</keyword>
<evidence type="ECO:0000313" key="2">
    <source>
        <dbReference type="Proteomes" id="UP000309340"/>
    </source>
</evidence>
<name>A0A4U0Y813_9PEZI</name>
<comment type="caution">
    <text evidence="1">The sequence shown here is derived from an EMBL/GenBank/DDBJ whole genome shotgun (WGS) entry which is preliminary data.</text>
</comment>
<dbReference type="PANTHER" id="PTHR38115:SF1">
    <property type="entry name" value="LIPOCALIN-LIKE DOMAIN-CONTAINING PROTEIN"/>
    <property type="match status" value="1"/>
</dbReference>
<reference evidence="1 2" key="1">
    <citation type="submission" date="2017-03" db="EMBL/GenBank/DDBJ databases">
        <title>Genomes of endolithic fungi from Antarctica.</title>
        <authorList>
            <person name="Coleine C."/>
            <person name="Masonjones S."/>
            <person name="Stajich J.E."/>
        </authorList>
    </citation>
    <scope>NUCLEOTIDE SEQUENCE [LARGE SCALE GENOMIC DNA]</scope>
    <source>
        <strain evidence="1 2">CCFEE 5184</strain>
    </source>
</reference>
<evidence type="ECO:0000313" key="1">
    <source>
        <dbReference type="EMBL" id="TKA83865.1"/>
    </source>
</evidence>
<organism evidence="1 2">
    <name type="scientific">Friedmanniomyces simplex</name>
    <dbReference type="NCBI Taxonomy" id="329884"/>
    <lineage>
        <taxon>Eukaryota</taxon>
        <taxon>Fungi</taxon>
        <taxon>Dikarya</taxon>
        <taxon>Ascomycota</taxon>
        <taxon>Pezizomycotina</taxon>
        <taxon>Dothideomycetes</taxon>
        <taxon>Dothideomycetidae</taxon>
        <taxon>Mycosphaerellales</taxon>
        <taxon>Teratosphaeriaceae</taxon>
        <taxon>Friedmanniomyces</taxon>
    </lineage>
</organism>
<dbReference type="PANTHER" id="PTHR38115">
    <property type="entry name" value="LIPOCALIN-LIKE DOMAIN-CONTAINING PROTEIN"/>
    <property type="match status" value="1"/>
</dbReference>
<gene>
    <name evidence="1" type="ORF">B0A55_00148</name>
</gene>
<proteinExistence type="predicted"/>
<dbReference type="EMBL" id="NAJQ01000002">
    <property type="protein sequence ID" value="TKA83865.1"/>
    <property type="molecule type" value="Genomic_DNA"/>
</dbReference>
<dbReference type="InterPro" id="IPR053037">
    <property type="entry name" value="Pericyclase_pydY-like"/>
</dbReference>
<dbReference type="AlphaFoldDB" id="A0A4U0Y813"/>
<dbReference type="OrthoDB" id="425354at2759"/>
<accession>A0A4U0Y813</accession>